<dbReference type="Gene3D" id="3.90.180.10">
    <property type="entry name" value="Medium-chain alcohol dehydrogenases, catalytic domain"/>
    <property type="match status" value="1"/>
</dbReference>
<dbReference type="AlphaFoldDB" id="A0AAJ0BRP8"/>
<dbReference type="GO" id="GO:0016491">
    <property type="term" value="F:oxidoreductase activity"/>
    <property type="evidence" value="ECO:0007669"/>
    <property type="project" value="UniProtKB-KW"/>
</dbReference>
<evidence type="ECO:0000259" key="2">
    <source>
        <dbReference type="Pfam" id="PF08240"/>
    </source>
</evidence>
<dbReference type="SUPFAM" id="SSF50129">
    <property type="entry name" value="GroES-like"/>
    <property type="match status" value="1"/>
</dbReference>
<accession>A0AAJ0BRP8</accession>
<dbReference type="Pfam" id="PF08240">
    <property type="entry name" value="ADH_N"/>
    <property type="match status" value="1"/>
</dbReference>
<dbReference type="InterPro" id="IPR011032">
    <property type="entry name" value="GroES-like_sf"/>
</dbReference>
<comment type="caution">
    <text evidence="3">The sequence shown here is derived from an EMBL/GenBank/DDBJ whole genome shotgun (WGS) entry which is preliminary data.</text>
</comment>
<organism evidence="3 4">
    <name type="scientific">Phialemonium atrogriseum</name>
    <dbReference type="NCBI Taxonomy" id="1093897"/>
    <lineage>
        <taxon>Eukaryota</taxon>
        <taxon>Fungi</taxon>
        <taxon>Dikarya</taxon>
        <taxon>Ascomycota</taxon>
        <taxon>Pezizomycotina</taxon>
        <taxon>Sordariomycetes</taxon>
        <taxon>Sordariomycetidae</taxon>
        <taxon>Cephalothecales</taxon>
        <taxon>Cephalothecaceae</taxon>
        <taxon>Phialemonium</taxon>
    </lineage>
</organism>
<gene>
    <name evidence="3" type="ORF">QBC33DRAFT_603626</name>
</gene>
<evidence type="ECO:0000256" key="1">
    <source>
        <dbReference type="ARBA" id="ARBA00023002"/>
    </source>
</evidence>
<reference evidence="3" key="1">
    <citation type="submission" date="2023-06" db="EMBL/GenBank/DDBJ databases">
        <title>Genome-scale phylogeny and comparative genomics of the fungal order Sordariales.</title>
        <authorList>
            <consortium name="Lawrence Berkeley National Laboratory"/>
            <person name="Hensen N."/>
            <person name="Bonometti L."/>
            <person name="Westerberg I."/>
            <person name="Brannstrom I.O."/>
            <person name="Guillou S."/>
            <person name="Cros-Aarteil S."/>
            <person name="Calhoun S."/>
            <person name="Haridas S."/>
            <person name="Kuo A."/>
            <person name="Mondo S."/>
            <person name="Pangilinan J."/>
            <person name="Riley R."/>
            <person name="Labutti K."/>
            <person name="Andreopoulos B."/>
            <person name="Lipzen A."/>
            <person name="Chen C."/>
            <person name="Yanf M."/>
            <person name="Daum C."/>
            <person name="Ng V."/>
            <person name="Clum A."/>
            <person name="Steindorff A."/>
            <person name="Ohm R."/>
            <person name="Martin F."/>
            <person name="Silar P."/>
            <person name="Natvig D."/>
            <person name="Lalanne C."/>
            <person name="Gautier V."/>
            <person name="Ament-Velasquez S.L."/>
            <person name="Kruys A."/>
            <person name="Hutchinson M.I."/>
            <person name="Powell A.J."/>
            <person name="Barry K."/>
            <person name="Miller A.N."/>
            <person name="Grigoriev I.V."/>
            <person name="Debuchy R."/>
            <person name="Gladieux P."/>
            <person name="Thoren M.H."/>
            <person name="Johannesson H."/>
        </authorList>
    </citation>
    <scope>NUCLEOTIDE SEQUENCE</scope>
    <source>
        <strain evidence="3">8032-3</strain>
    </source>
</reference>
<dbReference type="RefSeq" id="XP_060278112.1">
    <property type="nucleotide sequence ID" value="XM_060432192.1"/>
</dbReference>
<dbReference type="Proteomes" id="UP001244011">
    <property type="component" value="Unassembled WGS sequence"/>
</dbReference>
<dbReference type="EMBL" id="MU839047">
    <property type="protein sequence ID" value="KAK1761899.1"/>
    <property type="molecule type" value="Genomic_DNA"/>
</dbReference>
<dbReference type="InterPro" id="IPR050129">
    <property type="entry name" value="Zn_alcohol_dh"/>
</dbReference>
<dbReference type="PANTHER" id="PTHR43401:SF2">
    <property type="entry name" value="L-THREONINE 3-DEHYDROGENASE"/>
    <property type="match status" value="1"/>
</dbReference>
<sequence length="84" mass="9133">MIENQNIIIESAKGIGCLVHIHKEGFIAEFPLIPSHETVGVVAAISPKVVGFEVGNRVVADNAKLCSHCSYCRRGEALLCENVW</sequence>
<keyword evidence="1" id="KW-0560">Oxidoreductase</keyword>
<keyword evidence="4" id="KW-1185">Reference proteome</keyword>
<protein>
    <recommendedName>
        <fullName evidence="2">Alcohol dehydrogenase-like N-terminal domain-containing protein</fullName>
    </recommendedName>
</protein>
<dbReference type="InterPro" id="IPR013154">
    <property type="entry name" value="ADH-like_N"/>
</dbReference>
<evidence type="ECO:0000313" key="3">
    <source>
        <dbReference type="EMBL" id="KAK1761899.1"/>
    </source>
</evidence>
<dbReference type="GeneID" id="85315379"/>
<feature type="domain" description="Alcohol dehydrogenase-like N-terminal" evidence="2">
    <location>
        <begin position="20"/>
        <end position="82"/>
    </location>
</feature>
<dbReference type="PANTHER" id="PTHR43401">
    <property type="entry name" value="L-THREONINE 3-DEHYDROGENASE"/>
    <property type="match status" value="1"/>
</dbReference>
<proteinExistence type="predicted"/>
<name>A0AAJ0BRP8_9PEZI</name>
<evidence type="ECO:0000313" key="4">
    <source>
        <dbReference type="Proteomes" id="UP001244011"/>
    </source>
</evidence>